<evidence type="ECO:0000313" key="2">
    <source>
        <dbReference type="Proteomes" id="UP000800094"/>
    </source>
</evidence>
<gene>
    <name evidence="1" type="ORF">BU26DRAFT_306016</name>
</gene>
<protein>
    <submittedName>
        <fullName evidence="1">Uncharacterized protein</fullName>
    </submittedName>
</protein>
<reference evidence="1" key="1">
    <citation type="journal article" date="2020" name="Stud. Mycol.">
        <title>101 Dothideomycetes genomes: a test case for predicting lifestyles and emergence of pathogens.</title>
        <authorList>
            <person name="Haridas S."/>
            <person name="Albert R."/>
            <person name="Binder M."/>
            <person name="Bloem J."/>
            <person name="Labutti K."/>
            <person name="Salamov A."/>
            <person name="Andreopoulos B."/>
            <person name="Baker S."/>
            <person name="Barry K."/>
            <person name="Bills G."/>
            <person name="Bluhm B."/>
            <person name="Cannon C."/>
            <person name="Castanera R."/>
            <person name="Culley D."/>
            <person name="Daum C."/>
            <person name="Ezra D."/>
            <person name="Gonzalez J."/>
            <person name="Henrissat B."/>
            <person name="Kuo A."/>
            <person name="Liang C."/>
            <person name="Lipzen A."/>
            <person name="Lutzoni F."/>
            <person name="Magnuson J."/>
            <person name="Mondo S."/>
            <person name="Nolan M."/>
            <person name="Ohm R."/>
            <person name="Pangilinan J."/>
            <person name="Park H.-J."/>
            <person name="Ramirez L."/>
            <person name="Alfaro M."/>
            <person name="Sun H."/>
            <person name="Tritt A."/>
            <person name="Yoshinaga Y."/>
            <person name="Zwiers L.-H."/>
            <person name="Turgeon B."/>
            <person name="Goodwin S."/>
            <person name="Spatafora J."/>
            <person name="Crous P."/>
            <person name="Grigoriev I."/>
        </authorList>
    </citation>
    <scope>NUCLEOTIDE SEQUENCE</scope>
    <source>
        <strain evidence="1">CBS 122368</strain>
    </source>
</reference>
<sequence>MYTDIAGICWPQSRNGKMRCRRCWLLSSTSTGLRSISCLDVKSLSLSTTDRRPPIDIRAAIHAGTWLWECGAPNLFLGCANEGSGADMQVRSGVEQRNKNSASVPEGPISEPQYRMRIELEIAALKPGGIECMVGGFVFSRVAGSFRWWVVL</sequence>
<dbReference type="Proteomes" id="UP000800094">
    <property type="component" value="Unassembled WGS sequence"/>
</dbReference>
<name>A0A6A6IGW9_9PLEO</name>
<evidence type="ECO:0000313" key="1">
    <source>
        <dbReference type="EMBL" id="KAF2248800.1"/>
    </source>
</evidence>
<proteinExistence type="predicted"/>
<dbReference type="GeneID" id="54575187"/>
<dbReference type="EMBL" id="ML987195">
    <property type="protein sequence ID" value="KAF2248800.1"/>
    <property type="molecule type" value="Genomic_DNA"/>
</dbReference>
<organism evidence="1 2">
    <name type="scientific">Trematosphaeria pertusa</name>
    <dbReference type="NCBI Taxonomy" id="390896"/>
    <lineage>
        <taxon>Eukaryota</taxon>
        <taxon>Fungi</taxon>
        <taxon>Dikarya</taxon>
        <taxon>Ascomycota</taxon>
        <taxon>Pezizomycotina</taxon>
        <taxon>Dothideomycetes</taxon>
        <taxon>Pleosporomycetidae</taxon>
        <taxon>Pleosporales</taxon>
        <taxon>Massarineae</taxon>
        <taxon>Trematosphaeriaceae</taxon>
        <taxon>Trematosphaeria</taxon>
    </lineage>
</organism>
<dbReference type="RefSeq" id="XP_033683804.1">
    <property type="nucleotide sequence ID" value="XM_033821857.1"/>
</dbReference>
<accession>A0A6A6IGW9</accession>
<dbReference type="AlphaFoldDB" id="A0A6A6IGW9"/>
<keyword evidence="2" id="KW-1185">Reference proteome</keyword>